<dbReference type="Proteomes" id="UP000250275">
    <property type="component" value="Unassembled WGS sequence"/>
</dbReference>
<organism evidence="2 3">
    <name type="scientific">Eufriesea mexicana</name>
    <dbReference type="NCBI Taxonomy" id="516756"/>
    <lineage>
        <taxon>Eukaryota</taxon>
        <taxon>Metazoa</taxon>
        <taxon>Ecdysozoa</taxon>
        <taxon>Arthropoda</taxon>
        <taxon>Hexapoda</taxon>
        <taxon>Insecta</taxon>
        <taxon>Pterygota</taxon>
        <taxon>Neoptera</taxon>
        <taxon>Endopterygota</taxon>
        <taxon>Hymenoptera</taxon>
        <taxon>Apocrita</taxon>
        <taxon>Aculeata</taxon>
        <taxon>Apoidea</taxon>
        <taxon>Anthophila</taxon>
        <taxon>Apidae</taxon>
        <taxon>Eufriesea</taxon>
    </lineage>
</organism>
<gene>
    <name evidence="2" type="ORF">WN48_09801</name>
</gene>
<protein>
    <submittedName>
        <fullName evidence="2">Uncharacterized protein</fullName>
    </submittedName>
</protein>
<feature type="region of interest" description="Disordered" evidence="1">
    <location>
        <begin position="1"/>
        <end position="20"/>
    </location>
</feature>
<dbReference type="AlphaFoldDB" id="A0A310SSN6"/>
<evidence type="ECO:0000256" key="1">
    <source>
        <dbReference type="SAM" id="MobiDB-lite"/>
    </source>
</evidence>
<name>A0A310SSN6_9HYME</name>
<reference evidence="2 3" key="1">
    <citation type="submission" date="2015-07" db="EMBL/GenBank/DDBJ databases">
        <title>The genome of Eufriesea mexicana.</title>
        <authorList>
            <person name="Pan H."/>
            <person name="Kapheim K."/>
        </authorList>
    </citation>
    <scope>NUCLEOTIDE SEQUENCE [LARGE SCALE GENOMIC DNA]</scope>
    <source>
        <strain evidence="2">0111107269</strain>
        <tissue evidence="2">Whole body</tissue>
    </source>
</reference>
<accession>A0A310SSN6</accession>
<sequence length="254" mass="28565">MGSKNNFPRFADFRSPGRQSRGRLEECGILEERYFEVGPRPAFQCHRDVISDAERSLEVFMQHGVKHSELLKAQRAAGGSGLGGPLRHRNAIMLWLRCDKRQSSRGARVEGLRIRVTRDHRFHSDDPPRHVAMVSIVHAPGVVFRCKIKSPVAPREYHLSLSARSLLAVHNEDMLSLPAGDITPSQTTGFISATPGICHTAPVQVSNRRYKVAANMARGARCALIQKTHRLSCTPGTTFVWQKRIEQKEKREIM</sequence>
<dbReference type="OrthoDB" id="775260at2759"/>
<evidence type="ECO:0000313" key="3">
    <source>
        <dbReference type="Proteomes" id="UP000250275"/>
    </source>
</evidence>
<keyword evidence="3" id="KW-1185">Reference proteome</keyword>
<proteinExistence type="predicted"/>
<dbReference type="EMBL" id="KQ760785">
    <property type="protein sequence ID" value="OAD59127.1"/>
    <property type="molecule type" value="Genomic_DNA"/>
</dbReference>
<evidence type="ECO:0000313" key="2">
    <source>
        <dbReference type="EMBL" id="OAD59127.1"/>
    </source>
</evidence>